<reference evidence="1 2" key="1">
    <citation type="journal article" date="2009" name="PLoS Genet.">
        <title>Genomic analysis of the basal lineage fungus Rhizopus oryzae reveals a whole-genome duplication.</title>
        <authorList>
            <person name="Ma L.-J."/>
            <person name="Ibrahim A.S."/>
            <person name="Skory C."/>
            <person name="Grabherr M.G."/>
            <person name="Burger G."/>
            <person name="Butler M."/>
            <person name="Elias M."/>
            <person name="Idnurm A."/>
            <person name="Lang B.F."/>
            <person name="Sone T."/>
            <person name="Abe A."/>
            <person name="Calvo S.E."/>
            <person name="Corrochano L.M."/>
            <person name="Engels R."/>
            <person name="Fu J."/>
            <person name="Hansberg W."/>
            <person name="Kim J.-M."/>
            <person name="Kodira C.D."/>
            <person name="Koehrsen M.J."/>
            <person name="Liu B."/>
            <person name="Miranda-Saavedra D."/>
            <person name="O'Leary S."/>
            <person name="Ortiz-Castellanos L."/>
            <person name="Poulter R."/>
            <person name="Rodriguez-Romero J."/>
            <person name="Ruiz-Herrera J."/>
            <person name="Shen Y.-Q."/>
            <person name="Zeng Q."/>
            <person name="Galagan J."/>
            <person name="Birren B.W."/>
            <person name="Cuomo C.A."/>
            <person name="Wickes B.L."/>
        </authorList>
    </citation>
    <scope>NUCLEOTIDE SEQUENCE [LARGE SCALE GENOMIC DNA]</scope>
    <source>
        <strain evidence="2">RA 99-880 / ATCC MYA-4621 / FGSC 9543 / NRRL 43880</strain>
    </source>
</reference>
<name>I1BVP0_RHIO9</name>
<sequence>MNPCLKGRDKYINPRGKQASGALDIVMNTEERKRQIAICLCKVLESLHVFLCSQNLYNQI</sequence>
<keyword evidence="2" id="KW-1185">Reference proteome</keyword>
<gene>
    <name evidence="1" type="ORF">RO3G_04975</name>
</gene>
<protein>
    <submittedName>
        <fullName evidence="1">Uncharacterized protein</fullName>
    </submittedName>
</protein>
<dbReference type="VEuPathDB" id="FungiDB:RO3G_04975"/>
<dbReference type="Proteomes" id="UP000009138">
    <property type="component" value="Unassembled WGS sequence"/>
</dbReference>
<proteinExistence type="predicted"/>
<dbReference type="GeneID" id="93611946"/>
<evidence type="ECO:0000313" key="1">
    <source>
        <dbReference type="EMBL" id="EIE80270.1"/>
    </source>
</evidence>
<dbReference type="InParanoid" id="I1BVP0"/>
<dbReference type="RefSeq" id="XP_067515666.1">
    <property type="nucleotide sequence ID" value="XM_067659565.1"/>
</dbReference>
<accession>I1BVP0</accession>
<dbReference type="EMBL" id="CH476734">
    <property type="protein sequence ID" value="EIE80270.1"/>
    <property type="molecule type" value="Genomic_DNA"/>
</dbReference>
<organism evidence="1 2">
    <name type="scientific">Rhizopus delemar (strain RA 99-880 / ATCC MYA-4621 / FGSC 9543 / NRRL 43880)</name>
    <name type="common">Mucormycosis agent</name>
    <name type="synonym">Rhizopus arrhizus var. delemar</name>
    <dbReference type="NCBI Taxonomy" id="246409"/>
    <lineage>
        <taxon>Eukaryota</taxon>
        <taxon>Fungi</taxon>
        <taxon>Fungi incertae sedis</taxon>
        <taxon>Mucoromycota</taxon>
        <taxon>Mucoromycotina</taxon>
        <taxon>Mucoromycetes</taxon>
        <taxon>Mucorales</taxon>
        <taxon>Mucorineae</taxon>
        <taxon>Rhizopodaceae</taxon>
        <taxon>Rhizopus</taxon>
    </lineage>
</organism>
<dbReference type="AlphaFoldDB" id="I1BVP0"/>
<evidence type="ECO:0000313" key="2">
    <source>
        <dbReference type="Proteomes" id="UP000009138"/>
    </source>
</evidence>